<keyword evidence="2" id="KW-0723">Serine/threonine-protein kinase</keyword>
<reference evidence="10 11" key="1">
    <citation type="submission" date="2021-11" db="EMBL/GenBank/DDBJ databases">
        <title>Black yeast isolated from Biological Soil Crust.</title>
        <authorList>
            <person name="Kurbessoian T."/>
        </authorList>
    </citation>
    <scope>NUCLEOTIDE SEQUENCE [LARGE SCALE GENOMIC DNA]</scope>
    <source>
        <strain evidence="10 11">CCFEE 5522</strain>
    </source>
</reference>
<dbReference type="PANTHER" id="PTHR47634:SF9">
    <property type="entry name" value="PROTEIN KINASE DOMAIN-CONTAINING PROTEIN-RELATED"/>
    <property type="match status" value="1"/>
</dbReference>
<evidence type="ECO:0000256" key="3">
    <source>
        <dbReference type="ARBA" id="ARBA00022679"/>
    </source>
</evidence>
<dbReference type="InterPro" id="IPR008271">
    <property type="entry name" value="Ser/Thr_kinase_AS"/>
</dbReference>
<organism evidence="10 11">
    <name type="scientific">Oleoguttula mirabilis</name>
    <dbReference type="NCBI Taxonomy" id="1507867"/>
    <lineage>
        <taxon>Eukaryota</taxon>
        <taxon>Fungi</taxon>
        <taxon>Dikarya</taxon>
        <taxon>Ascomycota</taxon>
        <taxon>Pezizomycotina</taxon>
        <taxon>Dothideomycetes</taxon>
        <taxon>Dothideomycetidae</taxon>
        <taxon>Mycosphaerellales</taxon>
        <taxon>Teratosphaeriaceae</taxon>
        <taxon>Oleoguttula</taxon>
    </lineage>
</organism>
<dbReference type="EC" id="2.7.11.1" evidence="1"/>
<keyword evidence="6" id="KW-0067">ATP-binding</keyword>
<evidence type="ECO:0000256" key="8">
    <source>
        <dbReference type="ARBA" id="ARBA00048679"/>
    </source>
</evidence>
<dbReference type="PROSITE" id="PS00108">
    <property type="entry name" value="PROTEIN_KINASE_ST"/>
    <property type="match status" value="1"/>
</dbReference>
<comment type="catalytic activity">
    <reaction evidence="8">
        <text>L-seryl-[protein] + ATP = O-phospho-L-seryl-[protein] + ADP + H(+)</text>
        <dbReference type="Rhea" id="RHEA:17989"/>
        <dbReference type="Rhea" id="RHEA-COMP:9863"/>
        <dbReference type="Rhea" id="RHEA-COMP:11604"/>
        <dbReference type="ChEBI" id="CHEBI:15378"/>
        <dbReference type="ChEBI" id="CHEBI:29999"/>
        <dbReference type="ChEBI" id="CHEBI:30616"/>
        <dbReference type="ChEBI" id="CHEBI:83421"/>
        <dbReference type="ChEBI" id="CHEBI:456216"/>
        <dbReference type="EC" id="2.7.11.1"/>
    </reaction>
</comment>
<evidence type="ECO:0000256" key="1">
    <source>
        <dbReference type="ARBA" id="ARBA00012513"/>
    </source>
</evidence>
<name>A0AAV9J9B7_9PEZI</name>
<evidence type="ECO:0000313" key="10">
    <source>
        <dbReference type="EMBL" id="KAK4541659.1"/>
    </source>
</evidence>
<comment type="caution">
    <text evidence="10">The sequence shown here is derived from an EMBL/GenBank/DDBJ whole genome shotgun (WGS) entry which is preliminary data.</text>
</comment>
<dbReference type="InterPro" id="IPR051334">
    <property type="entry name" value="SRPK"/>
</dbReference>
<dbReference type="Gene3D" id="3.30.200.20">
    <property type="entry name" value="Phosphorylase Kinase, domain 1"/>
    <property type="match status" value="1"/>
</dbReference>
<dbReference type="EMBL" id="JAVFHQ010000050">
    <property type="protein sequence ID" value="KAK4541659.1"/>
    <property type="molecule type" value="Genomic_DNA"/>
</dbReference>
<evidence type="ECO:0000256" key="4">
    <source>
        <dbReference type="ARBA" id="ARBA00022741"/>
    </source>
</evidence>
<dbReference type="GO" id="GO:0005524">
    <property type="term" value="F:ATP binding"/>
    <property type="evidence" value="ECO:0007669"/>
    <property type="project" value="UniProtKB-KW"/>
</dbReference>
<dbReference type="AlphaFoldDB" id="A0AAV9J9B7"/>
<dbReference type="InterPro" id="IPR011009">
    <property type="entry name" value="Kinase-like_dom_sf"/>
</dbReference>
<dbReference type="PROSITE" id="PS50011">
    <property type="entry name" value="PROTEIN_KINASE_DOM"/>
    <property type="match status" value="1"/>
</dbReference>
<keyword evidence="4" id="KW-0547">Nucleotide-binding</keyword>
<proteinExistence type="predicted"/>
<protein>
    <recommendedName>
        <fullName evidence="1">non-specific serine/threonine protein kinase</fullName>
        <ecNumber evidence="1">2.7.11.1</ecNumber>
    </recommendedName>
</protein>
<feature type="domain" description="Protein kinase" evidence="9">
    <location>
        <begin position="64"/>
        <end position="388"/>
    </location>
</feature>
<keyword evidence="5" id="KW-0418">Kinase</keyword>
<comment type="catalytic activity">
    <reaction evidence="7">
        <text>L-threonyl-[protein] + ATP = O-phospho-L-threonyl-[protein] + ADP + H(+)</text>
        <dbReference type="Rhea" id="RHEA:46608"/>
        <dbReference type="Rhea" id="RHEA-COMP:11060"/>
        <dbReference type="Rhea" id="RHEA-COMP:11605"/>
        <dbReference type="ChEBI" id="CHEBI:15378"/>
        <dbReference type="ChEBI" id="CHEBI:30013"/>
        <dbReference type="ChEBI" id="CHEBI:30616"/>
        <dbReference type="ChEBI" id="CHEBI:61977"/>
        <dbReference type="ChEBI" id="CHEBI:456216"/>
        <dbReference type="EC" id="2.7.11.1"/>
    </reaction>
</comment>
<dbReference type="SMART" id="SM00220">
    <property type="entry name" value="S_TKc"/>
    <property type="match status" value="1"/>
</dbReference>
<dbReference type="SUPFAM" id="SSF56112">
    <property type="entry name" value="Protein kinase-like (PK-like)"/>
    <property type="match status" value="1"/>
</dbReference>
<dbReference type="GO" id="GO:0004674">
    <property type="term" value="F:protein serine/threonine kinase activity"/>
    <property type="evidence" value="ECO:0007669"/>
    <property type="project" value="UniProtKB-KW"/>
</dbReference>
<evidence type="ECO:0000256" key="7">
    <source>
        <dbReference type="ARBA" id="ARBA00047899"/>
    </source>
</evidence>
<dbReference type="Gene3D" id="1.10.510.10">
    <property type="entry name" value="Transferase(Phosphotransferase) domain 1"/>
    <property type="match status" value="1"/>
</dbReference>
<accession>A0AAV9J9B7</accession>
<keyword evidence="11" id="KW-1185">Reference proteome</keyword>
<evidence type="ECO:0000256" key="2">
    <source>
        <dbReference type="ARBA" id="ARBA00022527"/>
    </source>
</evidence>
<evidence type="ECO:0000313" key="11">
    <source>
        <dbReference type="Proteomes" id="UP001324427"/>
    </source>
</evidence>
<keyword evidence="3" id="KW-0808">Transferase</keyword>
<dbReference type="Proteomes" id="UP001324427">
    <property type="component" value="Unassembled WGS sequence"/>
</dbReference>
<dbReference type="InterPro" id="IPR000719">
    <property type="entry name" value="Prot_kinase_dom"/>
</dbReference>
<gene>
    <name evidence="10" type="ORF">LTR36_007803</name>
</gene>
<sequence length="396" mass="45057">MLNLHPSLTMTTAWNPLRAARLTPSKRRAIELSADELYEEERNPTVPLKHYYPMRLGEVLHERYQVAAKLGHGARSTVWLARDLNRWSWQSPHFVALKVAVSDYDDNSESAMQRELATLKHIKSANPQHEGYEIVRTLLDSFTLPGPSGGHLCMGLDYLHRACHIIHTDLKADNIMMSFPEGSEQGVLLRHEMYERTKPLPQKTLPDRTIYLPHNYFGPLDIAGGIGRPVITDFDLALRCDEGEMFEHDIQTRGLKAPEVLLGLPWDHSADIWSLAVVFCDLLEGRSPFLEDKAEVCSHVKSMARMISYLGMPPTSMINRARKKTDLFSADGNLAHLEEAGPTRTLETFFANVEAEERELLVPFLMRMLRWVPQERATAKQLLDDPFLSCNRPRPA</sequence>
<dbReference type="GO" id="GO:0050684">
    <property type="term" value="P:regulation of mRNA processing"/>
    <property type="evidence" value="ECO:0007669"/>
    <property type="project" value="TreeGrafter"/>
</dbReference>
<evidence type="ECO:0000259" key="9">
    <source>
        <dbReference type="PROSITE" id="PS50011"/>
    </source>
</evidence>
<evidence type="ECO:0000256" key="6">
    <source>
        <dbReference type="ARBA" id="ARBA00022840"/>
    </source>
</evidence>
<evidence type="ECO:0000256" key="5">
    <source>
        <dbReference type="ARBA" id="ARBA00022777"/>
    </source>
</evidence>
<dbReference type="GO" id="GO:0000245">
    <property type="term" value="P:spliceosomal complex assembly"/>
    <property type="evidence" value="ECO:0007669"/>
    <property type="project" value="TreeGrafter"/>
</dbReference>
<dbReference type="Pfam" id="PF00069">
    <property type="entry name" value="Pkinase"/>
    <property type="match status" value="1"/>
</dbReference>
<dbReference type="PANTHER" id="PTHR47634">
    <property type="entry name" value="PROTEIN KINASE DOMAIN-CONTAINING PROTEIN-RELATED"/>
    <property type="match status" value="1"/>
</dbReference>